<evidence type="ECO:0000313" key="1">
    <source>
        <dbReference type="EMBL" id="KXG86839.1"/>
    </source>
</evidence>
<accession>A0A135P5Y2</accession>
<dbReference type="RefSeq" id="WP_067643651.1">
    <property type="nucleotide sequence ID" value="NZ_KQ961023.1"/>
</dbReference>
<evidence type="ECO:0008006" key="3">
    <source>
        <dbReference type="Google" id="ProtNLM"/>
    </source>
</evidence>
<keyword evidence="2" id="KW-1185">Reference proteome</keyword>
<reference evidence="1 2" key="1">
    <citation type="submission" date="2015-11" db="EMBL/GenBank/DDBJ databases">
        <title>Draft genome sequence of Agrobacterium sp. R89-1.</title>
        <authorList>
            <person name="Zahradnik J."/>
            <person name="Kyslikova E."/>
            <person name="Palyzova A."/>
            <person name="Kyslik P."/>
        </authorList>
    </citation>
    <scope>NUCLEOTIDE SEQUENCE [LARGE SCALE GENOMIC DNA]</scope>
    <source>
        <strain evidence="1 2">R89-1</strain>
    </source>
</reference>
<dbReference type="InterPro" id="IPR009593">
    <property type="entry name" value="DUF1203"/>
</dbReference>
<organism evidence="1 2">
    <name type="scientific">Agrobacterium bohemicum</name>
    <dbReference type="NCBI Taxonomy" id="2052828"/>
    <lineage>
        <taxon>Bacteria</taxon>
        <taxon>Pseudomonadati</taxon>
        <taxon>Pseudomonadota</taxon>
        <taxon>Alphaproteobacteria</taxon>
        <taxon>Hyphomicrobiales</taxon>
        <taxon>Rhizobiaceae</taxon>
        <taxon>Rhizobium/Agrobacterium group</taxon>
        <taxon>Agrobacterium</taxon>
    </lineage>
</organism>
<dbReference type="EMBL" id="LNUW01000015">
    <property type="protein sequence ID" value="KXG86839.1"/>
    <property type="molecule type" value="Genomic_DNA"/>
</dbReference>
<dbReference type="AlphaFoldDB" id="A0A135P5Y2"/>
<dbReference type="PIRSF" id="PIRSF034110">
    <property type="entry name" value="DUF1203"/>
    <property type="match status" value="1"/>
</dbReference>
<name>A0A135P5Y2_9HYPH</name>
<evidence type="ECO:0000313" key="2">
    <source>
        <dbReference type="Proteomes" id="UP000070498"/>
    </source>
</evidence>
<proteinExistence type="predicted"/>
<protein>
    <recommendedName>
        <fullName evidence="3">DUF1203 domain-containing protein</fullName>
    </recommendedName>
</protein>
<dbReference type="Proteomes" id="UP000070498">
    <property type="component" value="Unassembled WGS sequence"/>
</dbReference>
<dbReference type="STRING" id="2052828.ATO67_02205"/>
<comment type="caution">
    <text evidence="1">The sequence shown here is derived from an EMBL/GenBank/DDBJ whole genome shotgun (WGS) entry which is preliminary data.</text>
</comment>
<gene>
    <name evidence="1" type="ORF">ATO67_02205</name>
</gene>
<dbReference type="Pfam" id="PF06718">
    <property type="entry name" value="DUF1203"/>
    <property type="match status" value="1"/>
</dbReference>
<sequence>MTKIVFTAMTAKDAEAFRNGNPDANGQKPERSIATGTYPCRVCLGQIEDGEAMLLLAYRPFPKLQPFAETGPIFIHAEACSRYEASEILPPMLESLDYIVRGYGFNDRIVYGTGAVTPTDGISRYAQELFAREDIAYVHVRSARNNCYQCRIDRI</sequence>
<dbReference type="OrthoDB" id="118609at2"/>